<dbReference type="RefSeq" id="WP_065609367.1">
    <property type="nucleotide sequence ID" value="NZ_CAWMPN010000004.1"/>
</dbReference>
<reference evidence="2 3" key="1">
    <citation type="submission" date="2016-06" db="EMBL/GenBank/DDBJ databases">
        <authorList>
            <person name="Kjaerup R.B."/>
            <person name="Dalgaard T.S."/>
            <person name="Juul-Madsen H.R."/>
        </authorList>
    </citation>
    <scope>NUCLEOTIDE SEQUENCE [LARGE SCALE GENOMIC DNA]</scope>
    <source>
        <strain evidence="2 3">1S159</strain>
    </source>
</reference>
<organism evidence="2 3">
    <name type="scientific">Aliivibrio logei</name>
    <name type="common">Vibrio logei</name>
    <dbReference type="NCBI Taxonomy" id="688"/>
    <lineage>
        <taxon>Bacteria</taxon>
        <taxon>Pseudomonadati</taxon>
        <taxon>Pseudomonadota</taxon>
        <taxon>Gammaproteobacteria</taxon>
        <taxon>Vibrionales</taxon>
        <taxon>Vibrionaceae</taxon>
        <taxon>Aliivibrio</taxon>
    </lineage>
</organism>
<dbReference type="InterPro" id="IPR014710">
    <property type="entry name" value="RmlC-like_jellyroll"/>
</dbReference>
<dbReference type="OrthoDB" id="2988517at2"/>
<dbReference type="InterPro" id="IPR041916">
    <property type="entry name" value="Anti_sigma_zinc_sf"/>
</dbReference>
<dbReference type="InterPro" id="IPR011051">
    <property type="entry name" value="RmlC_Cupin_sf"/>
</dbReference>
<dbReference type="CDD" id="cd20301">
    <property type="entry name" value="cupin_ChrR"/>
    <property type="match status" value="1"/>
</dbReference>
<gene>
    <name evidence="2" type="ORF">A6E04_03035</name>
</gene>
<feature type="domain" description="ChrR-like cupin" evidence="1">
    <location>
        <begin position="111"/>
        <end position="198"/>
    </location>
</feature>
<protein>
    <submittedName>
        <fullName evidence="2">Anti-sigma factor</fullName>
    </submittedName>
</protein>
<evidence type="ECO:0000259" key="1">
    <source>
        <dbReference type="Pfam" id="PF12973"/>
    </source>
</evidence>
<accession>A0A1B9P361</accession>
<dbReference type="Gene3D" id="1.10.10.1320">
    <property type="entry name" value="Anti-sigma factor, zinc-finger domain"/>
    <property type="match status" value="1"/>
</dbReference>
<proteinExistence type="predicted"/>
<evidence type="ECO:0000313" key="3">
    <source>
        <dbReference type="Proteomes" id="UP000093523"/>
    </source>
</evidence>
<dbReference type="Proteomes" id="UP000093523">
    <property type="component" value="Unassembled WGS sequence"/>
</dbReference>
<dbReference type="STRING" id="688.A6E04_03035"/>
<dbReference type="SUPFAM" id="SSF51182">
    <property type="entry name" value="RmlC-like cupins"/>
    <property type="match status" value="1"/>
</dbReference>
<dbReference type="AlphaFoldDB" id="A0A1B9P361"/>
<dbReference type="NCBIfam" id="TIGR02451">
    <property type="entry name" value="anti_sig_ChrR"/>
    <property type="match status" value="1"/>
</dbReference>
<dbReference type="EMBL" id="MAJU01000004">
    <property type="protein sequence ID" value="OCH22894.1"/>
    <property type="molecule type" value="Genomic_DNA"/>
</dbReference>
<comment type="caution">
    <text evidence="2">The sequence shown here is derived from an EMBL/GenBank/DDBJ whole genome shotgun (WGS) entry which is preliminary data.</text>
</comment>
<sequence>MNKITHHPSDALLHSHIDGDLPESLSVAMTLHCDLCEHCKHKAEKLTQLFAVKAWKEPSIRDTNDVDFSDMLDGILNSDITDSYLKEKPVEHIFINSLHYELPYVLHRYVDMKWNQLGAVSRARLIEEGETRSNLLQINAGGVIPAHTHKGFELTLLLDGSFEDESGTYNKGDFIWLDASHAHSPKTIEGCLCYTVQNAPLHFTQGISKLFNPIGNLLY</sequence>
<dbReference type="InterPro" id="IPR025979">
    <property type="entry name" value="ChrR-like_cupin_dom"/>
</dbReference>
<evidence type="ECO:0000313" key="2">
    <source>
        <dbReference type="EMBL" id="OCH22894.1"/>
    </source>
</evidence>
<name>A0A1B9P361_ALILO</name>
<dbReference type="Gene3D" id="2.60.120.10">
    <property type="entry name" value="Jelly Rolls"/>
    <property type="match status" value="1"/>
</dbReference>
<dbReference type="Pfam" id="PF12973">
    <property type="entry name" value="Cupin_7"/>
    <property type="match status" value="1"/>
</dbReference>
<dbReference type="InterPro" id="IPR012807">
    <property type="entry name" value="Anti-sigma_ChrR"/>
</dbReference>